<reference evidence="2" key="1">
    <citation type="submission" date="2022-07" db="EMBL/GenBank/DDBJ databases">
        <title>Phylogenomic reconstructions and comparative analyses of Kickxellomycotina fungi.</title>
        <authorList>
            <person name="Reynolds N.K."/>
            <person name="Stajich J.E."/>
            <person name="Barry K."/>
            <person name="Grigoriev I.V."/>
            <person name="Crous P."/>
            <person name="Smith M.E."/>
        </authorList>
    </citation>
    <scope>NUCLEOTIDE SEQUENCE</scope>
    <source>
        <strain evidence="2">NBRC 32514</strain>
    </source>
</reference>
<feature type="region of interest" description="Disordered" evidence="1">
    <location>
        <begin position="415"/>
        <end position="502"/>
    </location>
</feature>
<dbReference type="EMBL" id="JANBOJ010000178">
    <property type="protein sequence ID" value="KAJ1721348.1"/>
    <property type="molecule type" value="Genomic_DNA"/>
</dbReference>
<dbReference type="OrthoDB" id="10250120at2759"/>
<dbReference type="Gene3D" id="6.10.140.1230">
    <property type="match status" value="1"/>
</dbReference>
<protein>
    <submittedName>
        <fullName evidence="2">Uncharacterized protein</fullName>
    </submittedName>
</protein>
<feature type="compositionally biased region" description="Basic and acidic residues" evidence="1">
    <location>
        <begin position="475"/>
        <end position="502"/>
    </location>
</feature>
<name>A0A9W8CRQ4_9FUNG</name>
<dbReference type="InterPro" id="IPR005024">
    <property type="entry name" value="Snf7_fam"/>
</dbReference>
<dbReference type="GO" id="GO:0007034">
    <property type="term" value="P:vacuolar transport"/>
    <property type="evidence" value="ECO:0007669"/>
    <property type="project" value="InterPro"/>
</dbReference>
<dbReference type="Proteomes" id="UP001149813">
    <property type="component" value="Unassembled WGS sequence"/>
</dbReference>
<proteinExistence type="predicted"/>
<organism evidence="2 3">
    <name type="scientific">Coemansia erecta</name>
    <dbReference type="NCBI Taxonomy" id="147472"/>
    <lineage>
        <taxon>Eukaryota</taxon>
        <taxon>Fungi</taxon>
        <taxon>Fungi incertae sedis</taxon>
        <taxon>Zoopagomycota</taxon>
        <taxon>Kickxellomycotina</taxon>
        <taxon>Kickxellomycetes</taxon>
        <taxon>Kickxellales</taxon>
        <taxon>Kickxellaceae</taxon>
        <taxon>Coemansia</taxon>
    </lineage>
</organism>
<keyword evidence="3" id="KW-1185">Reference proteome</keyword>
<feature type="compositionally biased region" description="Basic and acidic residues" evidence="1">
    <location>
        <begin position="435"/>
        <end position="445"/>
    </location>
</feature>
<evidence type="ECO:0000313" key="2">
    <source>
        <dbReference type="EMBL" id="KAJ1721348.1"/>
    </source>
</evidence>
<evidence type="ECO:0000256" key="1">
    <source>
        <dbReference type="SAM" id="MobiDB-lite"/>
    </source>
</evidence>
<feature type="compositionally biased region" description="Acidic residues" evidence="1">
    <location>
        <begin position="457"/>
        <end position="466"/>
    </location>
</feature>
<comment type="caution">
    <text evidence="2">The sequence shown here is derived from an EMBL/GenBank/DDBJ whole genome shotgun (WGS) entry which is preliminary data.</text>
</comment>
<sequence length="502" mass="53885">MDAFLQECPELSDADRRAFLYADQPAADNNPEGAQQAEEFWARTLASAAALGLLGDSRVQLLDPTGLATLFTFRGDTPSAMPQLLARLMALGHLQPASTYCVPYTSPLQVGRALLLRAARLVGVDLAKDEPLVFTRLAERVAQRIVDCQQAGDTGEALTGCLMSVAEFRRRFAGCVGAKVVAPADAEVLLRLLVSQRRVCVAPAGDPADADHDADPDSHLVKFASSTALLSGRQARPVVTQVDLAAFRLLRVQTELQAQVDALERRSSELLAQARQALQPAAAAARKTDKDDDGGKERARGLLRLHRHVERTLLPARQSSLMAVESALDRLRQSSTDQAVLAALTQASGALRQINAQAGEERVERLVGEWAEAREDADIVGAALGEAAADIAALGAAEGEAEEGELERELEEMLREEQGGDGLAEALRNVDISGEPEHEPEHEPEPVQLPAALPEQDANEDTDADADAVTQQPPDAEHESHSDSDHREAASRSRERIAVPAE</sequence>
<gene>
    <name evidence="2" type="ORF">LPJ53_004127</name>
</gene>
<accession>A0A9W8CRQ4</accession>
<dbReference type="Pfam" id="PF03357">
    <property type="entry name" value="Snf7"/>
    <property type="match status" value="1"/>
</dbReference>
<evidence type="ECO:0000313" key="3">
    <source>
        <dbReference type="Proteomes" id="UP001149813"/>
    </source>
</evidence>
<dbReference type="AlphaFoldDB" id="A0A9W8CRQ4"/>